<evidence type="ECO:0000256" key="2">
    <source>
        <dbReference type="ARBA" id="ARBA00022448"/>
    </source>
</evidence>
<organism evidence="9 10">
    <name type="scientific">Paenibacillus favisporus</name>
    <dbReference type="NCBI Taxonomy" id="221028"/>
    <lineage>
        <taxon>Bacteria</taxon>
        <taxon>Bacillati</taxon>
        <taxon>Bacillota</taxon>
        <taxon>Bacilli</taxon>
        <taxon>Bacillales</taxon>
        <taxon>Paenibacillaceae</taxon>
        <taxon>Paenibacillus</taxon>
    </lineage>
</organism>
<evidence type="ECO:0000256" key="6">
    <source>
        <dbReference type="ARBA" id="ARBA00023136"/>
    </source>
</evidence>
<feature type="transmembrane region" description="Helical" evidence="7">
    <location>
        <begin position="243"/>
        <end position="265"/>
    </location>
</feature>
<evidence type="ECO:0000256" key="7">
    <source>
        <dbReference type="RuleBase" id="RU363032"/>
    </source>
</evidence>
<comment type="caution">
    <text evidence="9">The sequence shown here is derived from an EMBL/GenBank/DDBJ whole genome shotgun (WGS) entry which is preliminary data.</text>
</comment>
<dbReference type="CDD" id="cd06261">
    <property type="entry name" value="TM_PBP2"/>
    <property type="match status" value="1"/>
</dbReference>
<keyword evidence="6 7" id="KW-0472">Membrane</keyword>
<gene>
    <name evidence="9" type="ORF">ABID47_005665</name>
</gene>
<proteinExistence type="inferred from homology"/>
<feature type="transmembrane region" description="Helical" evidence="7">
    <location>
        <begin position="109"/>
        <end position="130"/>
    </location>
</feature>
<dbReference type="SUPFAM" id="SSF161098">
    <property type="entry name" value="MetI-like"/>
    <property type="match status" value="1"/>
</dbReference>
<feature type="transmembrane region" description="Helical" evidence="7">
    <location>
        <begin position="73"/>
        <end position="97"/>
    </location>
</feature>
<comment type="subcellular location">
    <subcellularLocation>
        <location evidence="1 7">Cell membrane</location>
        <topology evidence="1 7">Multi-pass membrane protein</topology>
    </subcellularLocation>
</comment>
<feature type="transmembrane region" description="Helical" evidence="7">
    <location>
        <begin position="142"/>
        <end position="163"/>
    </location>
</feature>
<dbReference type="Pfam" id="PF00528">
    <property type="entry name" value="BPD_transp_1"/>
    <property type="match status" value="1"/>
</dbReference>
<evidence type="ECO:0000256" key="1">
    <source>
        <dbReference type="ARBA" id="ARBA00004651"/>
    </source>
</evidence>
<keyword evidence="4 7" id="KW-0812">Transmembrane</keyword>
<dbReference type="EMBL" id="JBEPLV010000007">
    <property type="protein sequence ID" value="MET3549033.1"/>
    <property type="molecule type" value="Genomic_DNA"/>
</dbReference>
<keyword evidence="2 7" id="KW-0813">Transport</keyword>
<feature type="transmembrane region" description="Helical" evidence="7">
    <location>
        <begin position="12"/>
        <end position="31"/>
    </location>
</feature>
<accession>A0ABV2FB80</accession>
<feature type="domain" description="ABC transmembrane type-1" evidence="8">
    <location>
        <begin position="74"/>
        <end position="265"/>
    </location>
</feature>
<protein>
    <submittedName>
        <fullName evidence="9">Multiple sugar transport system permease protein</fullName>
    </submittedName>
</protein>
<dbReference type="PANTHER" id="PTHR43744:SF12">
    <property type="entry name" value="ABC TRANSPORTER PERMEASE PROTEIN MG189-RELATED"/>
    <property type="match status" value="1"/>
</dbReference>
<dbReference type="Gene3D" id="1.10.3720.10">
    <property type="entry name" value="MetI-like"/>
    <property type="match status" value="1"/>
</dbReference>
<dbReference type="RefSeq" id="WP_089548563.1">
    <property type="nucleotide sequence ID" value="NZ_JBCNGM010000023.1"/>
</dbReference>
<sequence>MSKKVSISKYIAYLFLIVLCVIWVIPVVFGITTSFRSQTEVVSSGFRLFPKEWIFENYVAILENTSTAPILRWLFNSVFIAVSHTLLVIVIISLTGYGYSRMNFKGRDTLFFTLLGISFFPGVVNIIPSYKIIDAFGWVNTSWAMIIPGLAGMGNIFLVRQFMKGIPGELDESARVDGAGDFRIYFSIILPLIKPVLIVCGLFSFVGSWNDFLWPVIVYTDVDKMPITAGLLLLQDIYGNYRMIGQLMGSAMLAIIPTLLLFAFAQKYFIQSINLNSGIKG</sequence>
<dbReference type="InterPro" id="IPR000515">
    <property type="entry name" value="MetI-like"/>
</dbReference>
<keyword evidence="10" id="KW-1185">Reference proteome</keyword>
<keyword evidence="9" id="KW-0762">Sugar transport</keyword>
<comment type="similarity">
    <text evidence="7">Belongs to the binding-protein-dependent transport system permease family.</text>
</comment>
<keyword evidence="5 7" id="KW-1133">Transmembrane helix</keyword>
<evidence type="ECO:0000256" key="5">
    <source>
        <dbReference type="ARBA" id="ARBA00022989"/>
    </source>
</evidence>
<name>A0ABV2FB80_9BACL</name>
<evidence type="ECO:0000313" key="9">
    <source>
        <dbReference type="EMBL" id="MET3549033.1"/>
    </source>
</evidence>
<dbReference type="InterPro" id="IPR035906">
    <property type="entry name" value="MetI-like_sf"/>
</dbReference>
<evidence type="ECO:0000256" key="4">
    <source>
        <dbReference type="ARBA" id="ARBA00022692"/>
    </source>
</evidence>
<evidence type="ECO:0000313" key="10">
    <source>
        <dbReference type="Proteomes" id="UP001549098"/>
    </source>
</evidence>
<keyword evidence="3" id="KW-1003">Cell membrane</keyword>
<dbReference type="PROSITE" id="PS50928">
    <property type="entry name" value="ABC_TM1"/>
    <property type="match status" value="1"/>
</dbReference>
<dbReference type="Proteomes" id="UP001549098">
    <property type="component" value="Unassembled WGS sequence"/>
</dbReference>
<reference evidence="9 10" key="1">
    <citation type="submission" date="2024-06" db="EMBL/GenBank/DDBJ databases">
        <title>Genomic Encyclopedia of Type Strains, Phase IV (KMG-IV): sequencing the most valuable type-strain genomes for metagenomic binning, comparative biology and taxonomic classification.</title>
        <authorList>
            <person name="Goeker M."/>
        </authorList>
    </citation>
    <scope>NUCLEOTIDE SEQUENCE [LARGE SCALE GENOMIC DNA]</scope>
    <source>
        <strain evidence="9 10">DSM 17253</strain>
    </source>
</reference>
<evidence type="ECO:0000256" key="3">
    <source>
        <dbReference type="ARBA" id="ARBA00022475"/>
    </source>
</evidence>
<feature type="transmembrane region" description="Helical" evidence="7">
    <location>
        <begin position="184"/>
        <end position="206"/>
    </location>
</feature>
<dbReference type="PANTHER" id="PTHR43744">
    <property type="entry name" value="ABC TRANSPORTER PERMEASE PROTEIN MG189-RELATED-RELATED"/>
    <property type="match status" value="1"/>
</dbReference>
<evidence type="ECO:0000259" key="8">
    <source>
        <dbReference type="PROSITE" id="PS50928"/>
    </source>
</evidence>